<dbReference type="PANTHER" id="PTHR46010">
    <property type="entry name" value="PROTEIN IWS1 HOMOLOG"/>
    <property type="match status" value="1"/>
</dbReference>
<dbReference type="InterPro" id="IPR035441">
    <property type="entry name" value="TFIIS/LEDGF_dom_sf"/>
</dbReference>
<sequence length="364" mass="41482">MESSALEKDIFGSGSDLSDEDEEERYQRSYRVDDQQFADEGEGEAGGPRKKKRTKSDGEAGKPPRKKKKRERRPVEEEENLPDLTEEQRRKRDLEQQIDAIVKPSKSRPRKRKKNEAETDLERYQDEEVARLRDSMNLAADQDMEANMEKRPATAKLRMLPEVMEILQKQGLQQSICDNGLLIGVRRWLEPLPDKSLPALNIQNAFFEVLPKMEIDTSTLKEAGLGKIVLFYTRCKRVSPNIRRSAEYLVDIWSRPILKRSASYRDRQIPVAADSSISSSQPKPKLAAILAKAKEQEASRSRKSAVRIPERDFGTFTVAPSSRLPTAGPGGIAQAELERKKAADDRLRKMQRKLALNKQKNARL</sequence>
<dbReference type="InterPro" id="IPR017923">
    <property type="entry name" value="TFIIS_N"/>
</dbReference>
<feature type="compositionally biased region" description="Basic residues" evidence="4">
    <location>
        <begin position="105"/>
        <end position="114"/>
    </location>
</feature>
<evidence type="ECO:0000256" key="4">
    <source>
        <dbReference type="SAM" id="MobiDB-lite"/>
    </source>
</evidence>
<name>A0A0C3Q6M6_9AGAM</name>
<gene>
    <name evidence="6" type="ORF">M407DRAFT_94523</name>
</gene>
<dbReference type="GO" id="GO:0005634">
    <property type="term" value="C:nucleus"/>
    <property type="evidence" value="ECO:0007669"/>
    <property type="project" value="UniProtKB-SubCell"/>
</dbReference>
<dbReference type="Pfam" id="PF08711">
    <property type="entry name" value="Med26"/>
    <property type="match status" value="1"/>
</dbReference>
<dbReference type="OrthoDB" id="21124at2759"/>
<dbReference type="AlphaFoldDB" id="A0A0C3Q6M6"/>
<evidence type="ECO:0000256" key="1">
    <source>
        <dbReference type="ARBA" id="ARBA00037349"/>
    </source>
</evidence>
<evidence type="ECO:0000313" key="7">
    <source>
        <dbReference type="Proteomes" id="UP000054248"/>
    </source>
</evidence>
<comment type="subcellular location">
    <subcellularLocation>
        <location evidence="3">Nucleus</location>
    </subcellularLocation>
</comment>
<comment type="function">
    <text evidence="1">Transcription factor involved in RNA polymerase II transcription regulation. May function in both SPT15/TBP post-recruitment and recruitment steps of transcription.</text>
</comment>
<dbReference type="GO" id="GO:0016973">
    <property type="term" value="P:poly(A)+ mRNA export from nucleus"/>
    <property type="evidence" value="ECO:0007669"/>
    <property type="project" value="TreeGrafter"/>
</dbReference>
<dbReference type="Gene3D" id="1.20.930.10">
    <property type="entry name" value="Conserved domain common to transcription factors TFIIS, elongin A, CRSP70"/>
    <property type="match status" value="1"/>
</dbReference>
<dbReference type="EMBL" id="KN823049">
    <property type="protein sequence ID" value="KIO25055.1"/>
    <property type="molecule type" value="Genomic_DNA"/>
</dbReference>
<feature type="compositionally biased region" description="Basic residues" evidence="4">
    <location>
        <begin position="63"/>
        <end position="72"/>
    </location>
</feature>
<comment type="similarity">
    <text evidence="2">Belongs to the IWS1 family.</text>
</comment>
<protein>
    <recommendedName>
        <fullName evidence="5">TFIIS N-terminal domain-containing protein</fullName>
    </recommendedName>
</protein>
<accession>A0A0C3Q6M6</accession>
<feature type="compositionally biased region" description="Basic and acidic residues" evidence="4">
    <location>
        <begin position="86"/>
        <end position="95"/>
    </location>
</feature>
<evidence type="ECO:0000259" key="5">
    <source>
        <dbReference type="PROSITE" id="PS51319"/>
    </source>
</evidence>
<feature type="compositionally biased region" description="Acidic residues" evidence="4">
    <location>
        <begin position="76"/>
        <end position="85"/>
    </location>
</feature>
<feature type="compositionally biased region" description="Basic and acidic residues" evidence="4">
    <location>
        <begin position="25"/>
        <end position="34"/>
    </location>
</feature>
<dbReference type="STRING" id="1051891.A0A0C3Q6M6"/>
<evidence type="ECO:0000256" key="2">
    <source>
        <dbReference type="ARBA" id="ARBA00037992"/>
    </source>
</evidence>
<dbReference type="PANTHER" id="PTHR46010:SF1">
    <property type="entry name" value="PROTEIN IWS1 HOMOLOG"/>
    <property type="match status" value="1"/>
</dbReference>
<feature type="domain" description="TFIIS N-terminal" evidence="5">
    <location>
        <begin position="183"/>
        <end position="260"/>
    </location>
</feature>
<feature type="compositionally biased region" description="Basic and acidic residues" evidence="4">
    <location>
        <begin position="1"/>
        <end position="10"/>
    </location>
</feature>
<organism evidence="6 7">
    <name type="scientific">Tulasnella calospora MUT 4182</name>
    <dbReference type="NCBI Taxonomy" id="1051891"/>
    <lineage>
        <taxon>Eukaryota</taxon>
        <taxon>Fungi</taxon>
        <taxon>Dikarya</taxon>
        <taxon>Basidiomycota</taxon>
        <taxon>Agaricomycotina</taxon>
        <taxon>Agaricomycetes</taxon>
        <taxon>Cantharellales</taxon>
        <taxon>Tulasnellaceae</taxon>
        <taxon>Tulasnella</taxon>
    </lineage>
</organism>
<reference evidence="7" key="2">
    <citation type="submission" date="2015-01" db="EMBL/GenBank/DDBJ databases">
        <title>Evolutionary Origins and Diversification of the Mycorrhizal Mutualists.</title>
        <authorList>
            <consortium name="DOE Joint Genome Institute"/>
            <consortium name="Mycorrhizal Genomics Consortium"/>
            <person name="Kohler A."/>
            <person name="Kuo A."/>
            <person name="Nagy L.G."/>
            <person name="Floudas D."/>
            <person name="Copeland A."/>
            <person name="Barry K.W."/>
            <person name="Cichocki N."/>
            <person name="Veneault-Fourrey C."/>
            <person name="LaButti K."/>
            <person name="Lindquist E.A."/>
            <person name="Lipzen A."/>
            <person name="Lundell T."/>
            <person name="Morin E."/>
            <person name="Murat C."/>
            <person name="Riley R."/>
            <person name="Ohm R."/>
            <person name="Sun H."/>
            <person name="Tunlid A."/>
            <person name="Henrissat B."/>
            <person name="Grigoriev I.V."/>
            <person name="Hibbett D.S."/>
            <person name="Martin F."/>
        </authorList>
    </citation>
    <scope>NUCLEOTIDE SEQUENCE [LARGE SCALE GENOMIC DNA]</scope>
    <source>
        <strain evidence="7">MUT 4182</strain>
    </source>
</reference>
<dbReference type="InterPro" id="IPR051037">
    <property type="entry name" value="RNAPII_TF_IWS1"/>
</dbReference>
<dbReference type="HOGENOM" id="CLU_045275_2_0_1"/>
<dbReference type="PROSITE" id="PS51319">
    <property type="entry name" value="TFIIS_N"/>
    <property type="match status" value="1"/>
</dbReference>
<feature type="region of interest" description="Disordered" evidence="4">
    <location>
        <begin position="318"/>
        <end position="344"/>
    </location>
</feature>
<evidence type="ECO:0000256" key="3">
    <source>
        <dbReference type="PROSITE-ProRule" id="PRU00649"/>
    </source>
</evidence>
<keyword evidence="3" id="KW-0539">Nucleus</keyword>
<dbReference type="Proteomes" id="UP000054248">
    <property type="component" value="Unassembled WGS sequence"/>
</dbReference>
<feature type="region of interest" description="Disordered" evidence="4">
    <location>
        <begin position="1"/>
        <end position="122"/>
    </location>
</feature>
<keyword evidence="7" id="KW-1185">Reference proteome</keyword>
<proteinExistence type="inferred from homology"/>
<evidence type="ECO:0000313" key="6">
    <source>
        <dbReference type="EMBL" id="KIO25055.1"/>
    </source>
</evidence>
<reference evidence="6 7" key="1">
    <citation type="submission" date="2014-04" db="EMBL/GenBank/DDBJ databases">
        <authorList>
            <consortium name="DOE Joint Genome Institute"/>
            <person name="Kuo A."/>
            <person name="Girlanda M."/>
            <person name="Perotto S."/>
            <person name="Kohler A."/>
            <person name="Nagy L.G."/>
            <person name="Floudas D."/>
            <person name="Copeland A."/>
            <person name="Barry K.W."/>
            <person name="Cichocki N."/>
            <person name="Veneault-Fourrey C."/>
            <person name="LaButti K."/>
            <person name="Lindquist E.A."/>
            <person name="Lipzen A."/>
            <person name="Lundell T."/>
            <person name="Morin E."/>
            <person name="Murat C."/>
            <person name="Sun H."/>
            <person name="Tunlid A."/>
            <person name="Henrissat B."/>
            <person name="Grigoriev I.V."/>
            <person name="Hibbett D.S."/>
            <person name="Martin F."/>
            <person name="Nordberg H.P."/>
            <person name="Cantor M.N."/>
            <person name="Hua S.X."/>
        </authorList>
    </citation>
    <scope>NUCLEOTIDE SEQUENCE [LARGE SCALE GENOMIC DNA]</scope>
    <source>
        <strain evidence="6 7">MUT 4182</strain>
    </source>
</reference>